<keyword evidence="2" id="KW-1185">Reference proteome</keyword>
<reference evidence="1 2" key="1">
    <citation type="journal article" date="2018" name="Sci. Rep.">
        <title>Genomic signatures of local adaptation to the degree of environmental predictability in rotifers.</title>
        <authorList>
            <person name="Franch-Gras L."/>
            <person name="Hahn C."/>
            <person name="Garcia-Roger E.M."/>
            <person name="Carmona M.J."/>
            <person name="Serra M."/>
            <person name="Gomez A."/>
        </authorList>
    </citation>
    <scope>NUCLEOTIDE SEQUENCE [LARGE SCALE GENOMIC DNA]</scope>
    <source>
        <strain evidence="1">HYR1</strain>
    </source>
</reference>
<evidence type="ECO:0000313" key="1">
    <source>
        <dbReference type="EMBL" id="RNA11643.1"/>
    </source>
</evidence>
<name>A0A3M7QK36_BRAPC</name>
<dbReference type="AlphaFoldDB" id="A0A3M7QK36"/>
<comment type="caution">
    <text evidence="1">The sequence shown here is derived from an EMBL/GenBank/DDBJ whole genome shotgun (WGS) entry which is preliminary data.</text>
</comment>
<sequence length="89" mass="10102">MNFFFCQKSVGWAWHSTVPKPINKNSKKIPDKMQESVDCAVFLDKAICFHLACCCRVAKVQYPGLELKKFVKKTTSKNVKLVPVVVVIN</sequence>
<dbReference type="Proteomes" id="UP000276133">
    <property type="component" value="Unassembled WGS sequence"/>
</dbReference>
<gene>
    <name evidence="1" type="ORF">BpHYR1_015199</name>
</gene>
<evidence type="ECO:0000313" key="2">
    <source>
        <dbReference type="Proteomes" id="UP000276133"/>
    </source>
</evidence>
<protein>
    <submittedName>
        <fullName evidence="1">Uncharacterized protein</fullName>
    </submittedName>
</protein>
<accession>A0A3M7QK36</accession>
<organism evidence="1 2">
    <name type="scientific">Brachionus plicatilis</name>
    <name type="common">Marine rotifer</name>
    <name type="synonym">Brachionus muelleri</name>
    <dbReference type="NCBI Taxonomy" id="10195"/>
    <lineage>
        <taxon>Eukaryota</taxon>
        <taxon>Metazoa</taxon>
        <taxon>Spiralia</taxon>
        <taxon>Gnathifera</taxon>
        <taxon>Rotifera</taxon>
        <taxon>Eurotatoria</taxon>
        <taxon>Monogononta</taxon>
        <taxon>Pseudotrocha</taxon>
        <taxon>Ploima</taxon>
        <taxon>Brachionidae</taxon>
        <taxon>Brachionus</taxon>
    </lineage>
</organism>
<proteinExistence type="predicted"/>
<dbReference type="EMBL" id="REGN01005902">
    <property type="protein sequence ID" value="RNA11643.1"/>
    <property type="molecule type" value="Genomic_DNA"/>
</dbReference>